<organism evidence="1 2">
    <name type="scientific">Trichostrongylus colubriformis</name>
    <name type="common">Black scour worm</name>
    <dbReference type="NCBI Taxonomy" id="6319"/>
    <lineage>
        <taxon>Eukaryota</taxon>
        <taxon>Metazoa</taxon>
        <taxon>Ecdysozoa</taxon>
        <taxon>Nematoda</taxon>
        <taxon>Chromadorea</taxon>
        <taxon>Rhabditida</taxon>
        <taxon>Rhabditina</taxon>
        <taxon>Rhabditomorpha</taxon>
        <taxon>Strongyloidea</taxon>
        <taxon>Trichostrongylidae</taxon>
        <taxon>Trichostrongylus</taxon>
    </lineage>
</organism>
<dbReference type="AlphaFoldDB" id="A0AAN8EWJ2"/>
<dbReference type="GO" id="GO:0004364">
    <property type="term" value="F:glutathione transferase activity"/>
    <property type="evidence" value="ECO:0007669"/>
    <property type="project" value="TreeGrafter"/>
</dbReference>
<dbReference type="Proteomes" id="UP001331761">
    <property type="component" value="Unassembled WGS sequence"/>
</dbReference>
<accession>A0AAN8EWJ2</accession>
<dbReference type="GO" id="GO:0004602">
    <property type="term" value="F:glutathione peroxidase activity"/>
    <property type="evidence" value="ECO:0007669"/>
    <property type="project" value="TreeGrafter"/>
</dbReference>
<name>A0AAN8EWJ2_TRICO</name>
<dbReference type="InterPro" id="IPR051924">
    <property type="entry name" value="GST_Kappa/NadH"/>
</dbReference>
<sequence length="222" mass="25689">MSATKWKMFFDISCPNSWISFKLLNNGTIPKIANGIEFVPMSDVKLVLIETYELRMKRRRKRRHELDGTIAPIREITDYFSKKLQPTESYRMPDNWEHVYSTNLRLGTLLSALFLSSVKNYCPNQFLRTVEVVGERIWELQQPVHKGAHLFRCSRNAGVSLRDTEEIVSRLSHVDSRQLLHQNSLEAFQLGAVSTPFFASVDGSQTTTFSSFQDFKRFMLTS</sequence>
<reference evidence="1 2" key="1">
    <citation type="submission" date="2019-10" db="EMBL/GenBank/DDBJ databases">
        <title>Assembly and Annotation for the nematode Trichostrongylus colubriformis.</title>
        <authorList>
            <person name="Martin J."/>
        </authorList>
    </citation>
    <scope>NUCLEOTIDE SEQUENCE [LARGE SCALE GENOMIC DNA]</scope>
    <source>
        <strain evidence="1">G859</strain>
        <tissue evidence="1">Whole worm</tissue>
    </source>
</reference>
<dbReference type="GO" id="GO:0006749">
    <property type="term" value="P:glutathione metabolic process"/>
    <property type="evidence" value="ECO:0007669"/>
    <property type="project" value="TreeGrafter"/>
</dbReference>
<keyword evidence="2" id="KW-1185">Reference proteome</keyword>
<evidence type="ECO:0000313" key="1">
    <source>
        <dbReference type="EMBL" id="KAK5967447.1"/>
    </source>
</evidence>
<dbReference type="GO" id="GO:0005777">
    <property type="term" value="C:peroxisome"/>
    <property type="evidence" value="ECO:0007669"/>
    <property type="project" value="TreeGrafter"/>
</dbReference>
<comment type="caution">
    <text evidence="1">The sequence shown here is derived from an EMBL/GenBank/DDBJ whole genome shotgun (WGS) entry which is preliminary data.</text>
</comment>
<dbReference type="InterPro" id="IPR036249">
    <property type="entry name" value="Thioredoxin-like_sf"/>
</dbReference>
<protein>
    <submittedName>
        <fullName evidence="1">DSBA domain-containing protein</fullName>
    </submittedName>
</protein>
<dbReference type="Gene3D" id="3.40.30.10">
    <property type="entry name" value="Glutaredoxin"/>
    <property type="match status" value="1"/>
</dbReference>
<dbReference type="GO" id="GO:0005739">
    <property type="term" value="C:mitochondrion"/>
    <property type="evidence" value="ECO:0007669"/>
    <property type="project" value="TreeGrafter"/>
</dbReference>
<proteinExistence type="predicted"/>
<dbReference type="EMBL" id="WIXE01022459">
    <property type="protein sequence ID" value="KAK5967447.1"/>
    <property type="molecule type" value="Genomic_DNA"/>
</dbReference>
<dbReference type="PANTHER" id="PTHR42943">
    <property type="entry name" value="GLUTATHIONE S-TRANSFERASE KAPPA"/>
    <property type="match status" value="1"/>
</dbReference>
<evidence type="ECO:0000313" key="2">
    <source>
        <dbReference type="Proteomes" id="UP001331761"/>
    </source>
</evidence>
<gene>
    <name evidence="1" type="ORF">GCK32_002661</name>
</gene>
<dbReference type="SUPFAM" id="SSF52833">
    <property type="entry name" value="Thioredoxin-like"/>
    <property type="match status" value="1"/>
</dbReference>
<dbReference type="PANTHER" id="PTHR42943:SF1">
    <property type="entry name" value="DSBA DOMAIN-CONTAINING PROTEIN"/>
    <property type="match status" value="1"/>
</dbReference>